<dbReference type="EMBL" id="NRDI02000003">
    <property type="protein sequence ID" value="KAI1517669.1"/>
    <property type="molecule type" value="Genomic_DNA"/>
</dbReference>
<gene>
    <name evidence="1" type="ORF">Ptr86124_002970</name>
</gene>
<dbReference type="AlphaFoldDB" id="A0A2W1G0P1"/>
<accession>A0A2W1G0P1</accession>
<sequence length="118" mass="12903">MATQSTLSTSIPDIPPICDVQLPHTLTNFAGLLALGPTITERKIPRYCCHTWKPEVFSVNETAYLQKNMYDVHECSNRDPSFVCAALLREESKVSGAFGCLKGIKGSADVSMKVPGQE</sequence>
<reference evidence="2" key="1">
    <citation type="journal article" date="2022" name="Microb. Genom.">
        <title>A global pangenome for the wheat fungal pathogen Pyrenophora tritici-repentis and prediction of effector protein structural homology.</title>
        <authorList>
            <person name="Moolhuijzen P.M."/>
            <person name="See P.T."/>
            <person name="Shi G."/>
            <person name="Powell H.R."/>
            <person name="Cockram J."/>
            <person name="Jorgensen L.N."/>
            <person name="Benslimane H."/>
            <person name="Strelkov S.E."/>
            <person name="Turner J."/>
            <person name="Liu Z."/>
            <person name="Moffat C.S."/>
        </authorList>
    </citation>
    <scope>NUCLEOTIDE SEQUENCE [LARGE SCALE GENOMIC DNA]</scope>
</reference>
<organism evidence="1 2">
    <name type="scientific">Pyrenophora tritici-repentis</name>
    <dbReference type="NCBI Taxonomy" id="45151"/>
    <lineage>
        <taxon>Eukaryota</taxon>
        <taxon>Fungi</taxon>
        <taxon>Dikarya</taxon>
        <taxon>Ascomycota</taxon>
        <taxon>Pezizomycotina</taxon>
        <taxon>Dothideomycetes</taxon>
        <taxon>Pleosporomycetidae</taxon>
        <taxon>Pleosporales</taxon>
        <taxon>Pleosporineae</taxon>
        <taxon>Pleosporaceae</taxon>
        <taxon>Pyrenophora</taxon>
    </lineage>
</organism>
<dbReference type="OrthoDB" id="3763894at2759"/>
<comment type="caution">
    <text evidence="1">The sequence shown here is derived from an EMBL/GenBank/DDBJ whole genome shotgun (WGS) entry which is preliminary data.</text>
</comment>
<evidence type="ECO:0000313" key="2">
    <source>
        <dbReference type="Proteomes" id="UP000249757"/>
    </source>
</evidence>
<keyword evidence="2" id="KW-1185">Reference proteome</keyword>
<evidence type="ECO:0000313" key="1">
    <source>
        <dbReference type="EMBL" id="KAI1517669.1"/>
    </source>
</evidence>
<proteinExistence type="predicted"/>
<protein>
    <submittedName>
        <fullName evidence="1">Uncharacterized protein</fullName>
    </submittedName>
</protein>
<dbReference type="OMA" id="PRYCCHT"/>
<dbReference type="Proteomes" id="UP000249757">
    <property type="component" value="Unassembled WGS sequence"/>
</dbReference>
<name>A0A2W1G0P1_9PLEO</name>